<reference evidence="1" key="2">
    <citation type="submission" date="2020-09" db="EMBL/GenBank/DDBJ databases">
        <authorList>
            <person name="Sun Q."/>
            <person name="Zhou Y."/>
        </authorList>
    </citation>
    <scope>NUCLEOTIDE SEQUENCE</scope>
    <source>
        <strain evidence="1">CGMCC 1.12919</strain>
    </source>
</reference>
<dbReference type="EMBL" id="BMGG01000011">
    <property type="protein sequence ID" value="GGC90066.1"/>
    <property type="molecule type" value="Genomic_DNA"/>
</dbReference>
<proteinExistence type="predicted"/>
<dbReference type="Proteomes" id="UP000637002">
    <property type="component" value="Unassembled WGS sequence"/>
</dbReference>
<comment type="caution">
    <text evidence="1">The sequence shown here is derived from an EMBL/GenBank/DDBJ whole genome shotgun (WGS) entry which is preliminary data.</text>
</comment>
<dbReference type="AlphaFoldDB" id="A0A916UWF4"/>
<keyword evidence="2" id="KW-1185">Reference proteome</keyword>
<gene>
    <name evidence="1" type="ORF">GCM10010994_54860</name>
</gene>
<protein>
    <recommendedName>
        <fullName evidence="3">HTH luxR-type domain-containing protein</fullName>
    </recommendedName>
</protein>
<evidence type="ECO:0008006" key="3">
    <source>
        <dbReference type="Google" id="ProtNLM"/>
    </source>
</evidence>
<name>A0A916UWF4_9HYPH</name>
<accession>A0A916UWF4</accession>
<sequence length="99" mass="10347">MEPPVRRPGARSETGSPASDLIGAVYDCAIAPERWGKGPADIAPALGIAMSMPKTHVVHIFGKTGCRLPADLVQRATSVALPLSLRDLPPAGDVIRPGR</sequence>
<evidence type="ECO:0000313" key="1">
    <source>
        <dbReference type="EMBL" id="GGC90066.1"/>
    </source>
</evidence>
<organism evidence="1 2">
    <name type="scientific">Chelatococcus reniformis</name>
    <dbReference type="NCBI Taxonomy" id="1494448"/>
    <lineage>
        <taxon>Bacteria</taxon>
        <taxon>Pseudomonadati</taxon>
        <taxon>Pseudomonadota</taxon>
        <taxon>Alphaproteobacteria</taxon>
        <taxon>Hyphomicrobiales</taxon>
        <taxon>Chelatococcaceae</taxon>
        <taxon>Chelatococcus</taxon>
    </lineage>
</organism>
<evidence type="ECO:0000313" key="2">
    <source>
        <dbReference type="Proteomes" id="UP000637002"/>
    </source>
</evidence>
<reference evidence="1" key="1">
    <citation type="journal article" date="2014" name="Int. J. Syst. Evol. Microbiol.">
        <title>Complete genome sequence of Corynebacterium casei LMG S-19264T (=DSM 44701T), isolated from a smear-ripened cheese.</title>
        <authorList>
            <consortium name="US DOE Joint Genome Institute (JGI-PGF)"/>
            <person name="Walter F."/>
            <person name="Albersmeier A."/>
            <person name="Kalinowski J."/>
            <person name="Ruckert C."/>
        </authorList>
    </citation>
    <scope>NUCLEOTIDE SEQUENCE</scope>
    <source>
        <strain evidence="1">CGMCC 1.12919</strain>
    </source>
</reference>